<evidence type="ECO:0000256" key="1">
    <source>
        <dbReference type="ARBA" id="ARBA00004167"/>
    </source>
</evidence>
<feature type="transmembrane region" description="Helical" evidence="5">
    <location>
        <begin position="7"/>
        <end position="27"/>
    </location>
</feature>
<evidence type="ECO:0000259" key="6">
    <source>
        <dbReference type="Pfam" id="PF04357"/>
    </source>
</evidence>
<dbReference type="Proteomes" id="UP000824099">
    <property type="component" value="Unassembled WGS sequence"/>
</dbReference>
<accession>A0A9D1MNW3</accession>
<organism evidence="7 8">
    <name type="scientific">Candidatus Avacidaminococcus intestinavium</name>
    <dbReference type="NCBI Taxonomy" id="2840684"/>
    <lineage>
        <taxon>Bacteria</taxon>
        <taxon>Bacillati</taxon>
        <taxon>Bacillota</taxon>
        <taxon>Negativicutes</taxon>
        <taxon>Acidaminococcales</taxon>
        <taxon>Acidaminococcaceae</taxon>
        <taxon>Acidaminococcaceae incertae sedis</taxon>
        <taxon>Candidatus Avacidaminococcus</taxon>
    </lineage>
</organism>
<dbReference type="PANTHER" id="PTHR36985">
    <property type="entry name" value="TRANSLOCATION AND ASSEMBLY MODULE SUBUNIT TAMB"/>
    <property type="match status" value="1"/>
</dbReference>
<reference evidence="7" key="2">
    <citation type="journal article" date="2021" name="PeerJ">
        <title>Extensive microbial diversity within the chicken gut microbiome revealed by metagenomics and culture.</title>
        <authorList>
            <person name="Gilroy R."/>
            <person name="Ravi A."/>
            <person name="Getino M."/>
            <person name="Pursley I."/>
            <person name="Horton D.L."/>
            <person name="Alikhan N.F."/>
            <person name="Baker D."/>
            <person name="Gharbi K."/>
            <person name="Hall N."/>
            <person name="Watson M."/>
            <person name="Adriaenssens E.M."/>
            <person name="Foster-Nyarko E."/>
            <person name="Jarju S."/>
            <person name="Secka A."/>
            <person name="Antonio M."/>
            <person name="Oren A."/>
            <person name="Chaudhuri R.R."/>
            <person name="La Ragione R."/>
            <person name="Hildebrand F."/>
            <person name="Pallen M.J."/>
        </authorList>
    </citation>
    <scope>NUCLEOTIDE SEQUENCE</scope>
    <source>
        <strain evidence="7">CHK160-1198</strain>
    </source>
</reference>
<dbReference type="GO" id="GO:0009306">
    <property type="term" value="P:protein secretion"/>
    <property type="evidence" value="ECO:0007669"/>
    <property type="project" value="InterPro"/>
</dbReference>
<evidence type="ECO:0000256" key="5">
    <source>
        <dbReference type="SAM" id="Phobius"/>
    </source>
</evidence>
<keyword evidence="3 5" id="KW-1133">Transmembrane helix</keyword>
<sequence length="1442" mass="157100">MSKIQKTVFLFAVSLVAIYFAVLRIFMPGFLQEVLPQVETTATAYLNGKLHIENLSVSDSLHVMANGVSVDDANGQQIFASPEITISFDLLRGILHAEPIRAVDLITIKQPLLRLQMNEKEEWNIASLLKSTEEEDSGFVGRIAIKDGQAHVSLPEGEWDFGVSGSVDASPNPNYDVNFKIKHDDDTLNLAGRVNTKMQGRLVVGSKSLTTTPFNALAEKYFAVENLTGHVNNLSMVWSGESDASKLEGVGTLKEIAAIVTVEGRRLPVTANGKIAFSDEQAEAHGVRFTVNGEKGRIDGKINFADEQNPLAKDLFVEFEDFELQKVLQGQPLQGKINGYLSIAGTVADFSLNGLLTSKAFSYENMKFANVKIPLLAEHSVVTLAGAQADFGNGEVFLYGDAKLESGSFSAAAELRNINATTLFPQLGEPTLVNGSLALTGQWQDGLRANLTTGDLVFNYADTEFSDVNLDLEYLDNNVIINNFSAAVNGDGALRAEGSLLDGELKLRGQLAAVPLTPFLHFVQEDGVGDLTGTFLVSGTLEDPVVEANVRLTDANLYQQEIRSAQGVLEWRTHRLIINDLKLAMSAGTHLVNGFVDFSENQPRAELTLLTKGIRVEPLVALVAPELQLTGNLDNEVKFSGSLKNPSVQGTLKLYDGSYNEFLIDDIVGEYTYENNILTLSDFIIHALRAEILFNGTMDSQKNLNFILTANQIDLKKLVNLSSPEITGLANLDGRITGTLDNPLFVGGVQAAEVTINRQPFTNVTGDFNSFGGTFNTLKGKAQQGTGSYDIDLLLDIPRALFQGNIGVSGGEIASLLKIGGLNYDITGQLYGNIDINKAGKGSGIHMTGDIQNCSIRGIKYVSSNFDVTLQKNILMINKLYAQEDTQGFMAARGTIDFNNRNLDLEVFSNEANAALLTAFMQNPIEFGGKMNFAAQITGTIDHPEANASLAISQGTVMETPFDNLYGMVTLRDDIFKIEQLFIQKDIYKASAYGTVPYDLFRPKGSRLAHDAQMNIIVKLDNANLAILPTLNKNIEAGSGDTKGEVFVTGTLEEPTLHGGFDIINGVVKLKQVNTPIENLNVGLVFDGNILRLQNLSAKIGPKGSLTANGNFAFLGTGENYKLDMKAEEIAIDSSIFTGIINGNLSITPQRNRPLVAGELRFDKVLINMPTIPEIAEGDSNIGLDVKIVLGPEVHLYNKYLYDLALAGGLHIQGSTRYTNVDGSITATKGTVTYLRTPFKVRRATAGFPTPGSILPQISLDSVTKFGRYTINMKIDGPLEQMNLTLTSDPPLSQQELFRMLTLKSYSNGGMGSGTNGLEREDLQALLDVGLEMTFLSDVESLFKEELKLDQFRVYSGNTASGIGFDLSSKDVSEFTKDEREQYNVLIGKYISDNVLVGYASSLDGDSHNVFTQYDIDGNVVLNFSLDEKQRKWIGVEYHHSF</sequence>
<feature type="domain" description="Translocation and assembly module TamB C-terminal" evidence="6">
    <location>
        <begin position="528"/>
        <end position="705"/>
    </location>
</feature>
<keyword evidence="4 5" id="KW-0472">Membrane</keyword>
<dbReference type="GO" id="GO:0097347">
    <property type="term" value="C:TAM protein secretion complex"/>
    <property type="evidence" value="ECO:0007669"/>
    <property type="project" value="TreeGrafter"/>
</dbReference>
<feature type="domain" description="Translocation and assembly module TamB C-terminal" evidence="6">
    <location>
        <begin position="1094"/>
        <end position="1442"/>
    </location>
</feature>
<evidence type="ECO:0000313" key="8">
    <source>
        <dbReference type="Proteomes" id="UP000824099"/>
    </source>
</evidence>
<proteinExistence type="predicted"/>
<gene>
    <name evidence="7" type="ORF">IAB06_01785</name>
</gene>
<evidence type="ECO:0000256" key="2">
    <source>
        <dbReference type="ARBA" id="ARBA00022692"/>
    </source>
</evidence>
<dbReference type="Pfam" id="PF04357">
    <property type="entry name" value="TamB"/>
    <property type="match status" value="2"/>
</dbReference>
<dbReference type="GO" id="GO:0005886">
    <property type="term" value="C:plasma membrane"/>
    <property type="evidence" value="ECO:0007669"/>
    <property type="project" value="InterPro"/>
</dbReference>
<reference evidence="7" key="1">
    <citation type="submission" date="2020-10" db="EMBL/GenBank/DDBJ databases">
        <authorList>
            <person name="Gilroy R."/>
        </authorList>
    </citation>
    <scope>NUCLEOTIDE SEQUENCE</scope>
    <source>
        <strain evidence="7">CHK160-1198</strain>
    </source>
</reference>
<evidence type="ECO:0000256" key="4">
    <source>
        <dbReference type="ARBA" id="ARBA00023136"/>
    </source>
</evidence>
<dbReference type="EMBL" id="DVNI01000026">
    <property type="protein sequence ID" value="HIU63759.1"/>
    <property type="molecule type" value="Genomic_DNA"/>
</dbReference>
<keyword evidence="2 5" id="KW-0812">Transmembrane</keyword>
<dbReference type="InterPro" id="IPR007452">
    <property type="entry name" value="TamB_C"/>
</dbReference>
<name>A0A9D1MNW3_9FIRM</name>
<dbReference type="PANTHER" id="PTHR36985:SF1">
    <property type="entry name" value="TRANSLOCATION AND ASSEMBLY MODULE SUBUNIT TAMB"/>
    <property type="match status" value="1"/>
</dbReference>
<comment type="subcellular location">
    <subcellularLocation>
        <location evidence="1">Membrane</location>
        <topology evidence="1">Single-pass membrane protein</topology>
    </subcellularLocation>
</comment>
<protein>
    <submittedName>
        <fullName evidence="7">Translocation/assembly module TamB domain-containing protein</fullName>
    </submittedName>
</protein>
<evidence type="ECO:0000256" key="3">
    <source>
        <dbReference type="ARBA" id="ARBA00022989"/>
    </source>
</evidence>
<comment type="caution">
    <text evidence="7">The sequence shown here is derived from an EMBL/GenBank/DDBJ whole genome shotgun (WGS) entry which is preliminary data.</text>
</comment>
<evidence type="ECO:0000313" key="7">
    <source>
        <dbReference type="EMBL" id="HIU63759.1"/>
    </source>
</evidence>